<organism evidence="3 4">
    <name type="scientific">Papaver atlanticum</name>
    <dbReference type="NCBI Taxonomy" id="357466"/>
    <lineage>
        <taxon>Eukaryota</taxon>
        <taxon>Viridiplantae</taxon>
        <taxon>Streptophyta</taxon>
        <taxon>Embryophyta</taxon>
        <taxon>Tracheophyta</taxon>
        <taxon>Spermatophyta</taxon>
        <taxon>Magnoliopsida</taxon>
        <taxon>Ranunculales</taxon>
        <taxon>Papaveraceae</taxon>
        <taxon>Papaveroideae</taxon>
        <taxon>Papaver</taxon>
    </lineage>
</organism>
<accession>A0AAD4S216</accession>
<dbReference type="CDD" id="cd07816">
    <property type="entry name" value="Bet_v1-like"/>
    <property type="match status" value="1"/>
</dbReference>
<dbReference type="GO" id="GO:0010427">
    <property type="term" value="F:abscisic acid binding"/>
    <property type="evidence" value="ECO:0007669"/>
    <property type="project" value="TreeGrafter"/>
</dbReference>
<name>A0AAD4S216_9MAGN</name>
<dbReference type="SMART" id="SM01037">
    <property type="entry name" value="Bet_v_1"/>
    <property type="match status" value="1"/>
</dbReference>
<keyword evidence="4" id="KW-1185">Reference proteome</keyword>
<dbReference type="PANTHER" id="PTHR31213:SF24">
    <property type="entry name" value="OS08G0374000 PROTEIN"/>
    <property type="match status" value="1"/>
</dbReference>
<dbReference type="GO" id="GO:0005634">
    <property type="term" value="C:nucleus"/>
    <property type="evidence" value="ECO:0007669"/>
    <property type="project" value="TreeGrafter"/>
</dbReference>
<comment type="similarity">
    <text evidence="1">Belongs to the BetVI family.</text>
</comment>
<dbReference type="InterPro" id="IPR050279">
    <property type="entry name" value="Plant_def-hormone_signal"/>
</dbReference>
<dbReference type="GO" id="GO:0005737">
    <property type="term" value="C:cytoplasm"/>
    <property type="evidence" value="ECO:0007669"/>
    <property type="project" value="TreeGrafter"/>
</dbReference>
<dbReference type="Gene3D" id="3.30.530.20">
    <property type="match status" value="1"/>
</dbReference>
<evidence type="ECO:0000256" key="1">
    <source>
        <dbReference type="ARBA" id="ARBA00009744"/>
    </source>
</evidence>
<evidence type="ECO:0000313" key="4">
    <source>
        <dbReference type="Proteomes" id="UP001202328"/>
    </source>
</evidence>
<proteinExistence type="inferred from homology"/>
<dbReference type="PANTHER" id="PTHR31213">
    <property type="entry name" value="OS08G0374000 PROTEIN-RELATED"/>
    <property type="match status" value="1"/>
</dbReference>
<dbReference type="Proteomes" id="UP001202328">
    <property type="component" value="Unassembled WGS sequence"/>
</dbReference>
<gene>
    <name evidence="3" type="ORF">MKW98_024670</name>
</gene>
<evidence type="ECO:0000313" key="3">
    <source>
        <dbReference type="EMBL" id="KAI3854247.1"/>
    </source>
</evidence>
<dbReference type="GO" id="GO:0006952">
    <property type="term" value="P:defense response"/>
    <property type="evidence" value="ECO:0007669"/>
    <property type="project" value="InterPro"/>
</dbReference>
<comment type="caution">
    <text evidence="3">The sequence shown here is derived from an EMBL/GenBank/DDBJ whole genome shotgun (WGS) entry which is preliminary data.</text>
</comment>
<dbReference type="InterPro" id="IPR000916">
    <property type="entry name" value="Bet_v_I/MLP"/>
</dbReference>
<dbReference type="SUPFAM" id="SSF55961">
    <property type="entry name" value="Bet v1-like"/>
    <property type="match status" value="1"/>
</dbReference>
<dbReference type="InterPro" id="IPR023393">
    <property type="entry name" value="START-like_dom_sf"/>
</dbReference>
<dbReference type="GO" id="GO:0038023">
    <property type="term" value="F:signaling receptor activity"/>
    <property type="evidence" value="ECO:0007669"/>
    <property type="project" value="TreeGrafter"/>
</dbReference>
<protein>
    <recommendedName>
        <fullName evidence="2">Bet v I/Major latex protein domain-containing protein</fullName>
    </recommendedName>
</protein>
<dbReference type="Pfam" id="PF00407">
    <property type="entry name" value="Bet_v_1"/>
    <property type="match status" value="1"/>
</dbReference>
<dbReference type="EMBL" id="JAJJMB010015449">
    <property type="protein sequence ID" value="KAI3854247.1"/>
    <property type="molecule type" value="Genomic_DNA"/>
</dbReference>
<dbReference type="GO" id="GO:0004864">
    <property type="term" value="F:protein phosphatase inhibitor activity"/>
    <property type="evidence" value="ECO:0007669"/>
    <property type="project" value="TreeGrafter"/>
</dbReference>
<dbReference type="GO" id="GO:0009738">
    <property type="term" value="P:abscisic acid-activated signaling pathway"/>
    <property type="evidence" value="ECO:0007669"/>
    <property type="project" value="TreeGrafter"/>
</dbReference>
<evidence type="ECO:0000259" key="2">
    <source>
        <dbReference type="SMART" id="SM01037"/>
    </source>
</evidence>
<sequence length="150" mass="16621">MQSLSEEAVLNIPASKAWSMYRDDKLISKINPDMLSGAEYIKGDGGPGSLRVFKLGPAVHSYVKESTQKIEKVVEGQSVTYEVIGGELKDMYNFYRVTFSFLPVPGKEDEQCIAEWKSEYEPLSATTPPPEKAPDAAIGFLKSFEKFGLC</sequence>
<reference evidence="3" key="1">
    <citation type="submission" date="2022-04" db="EMBL/GenBank/DDBJ databases">
        <title>A functionally conserved STORR gene fusion in Papaver species that diverged 16.8 million years ago.</title>
        <authorList>
            <person name="Catania T."/>
        </authorList>
    </citation>
    <scope>NUCLEOTIDE SEQUENCE</scope>
    <source>
        <strain evidence="3">S-188037</strain>
    </source>
</reference>
<feature type="domain" description="Bet v I/Major latex protein" evidence="2">
    <location>
        <begin position="3"/>
        <end position="147"/>
    </location>
</feature>
<dbReference type="AlphaFoldDB" id="A0AAD4S216"/>